<dbReference type="Pfam" id="PF13966">
    <property type="entry name" value="zf-RVT"/>
    <property type="match status" value="1"/>
</dbReference>
<dbReference type="InterPro" id="IPR026960">
    <property type="entry name" value="RVT-Znf"/>
</dbReference>
<evidence type="ECO:0000313" key="2">
    <source>
        <dbReference type="EMBL" id="MPA67176.1"/>
    </source>
</evidence>
<feature type="domain" description="Reverse transcriptase zinc-binding" evidence="1">
    <location>
        <begin position="142"/>
        <end position="198"/>
    </location>
</feature>
<sequence length="248" mass="28199">MIWIHTYLLNGKNFCTMQVPSEGSWVWKKILRLRVAATNLIKHKIGNGNSTSFWMDNWLPCGPLFVISGPLIIQDLNSSTSASVSETLSRQSWNCFLSSRRQTPTAMKRYMDLKRLIPPDIALNSQVHDSIVWLPSSFGVHSAKSAWDSLRYKGPVVNWHHVVWSPKSIPKCSFILWICILKRLPTRDKLQRWGLTNSLNVFPALAALRAKTISSSPALSHPAYGLRYSPLVSWKELPWTGILSFKKL</sequence>
<name>A0A5B7BG42_DAVIN</name>
<accession>A0A5B7BG42</accession>
<proteinExistence type="predicted"/>
<organism evidence="2">
    <name type="scientific">Davidia involucrata</name>
    <name type="common">Dove tree</name>
    <dbReference type="NCBI Taxonomy" id="16924"/>
    <lineage>
        <taxon>Eukaryota</taxon>
        <taxon>Viridiplantae</taxon>
        <taxon>Streptophyta</taxon>
        <taxon>Embryophyta</taxon>
        <taxon>Tracheophyta</taxon>
        <taxon>Spermatophyta</taxon>
        <taxon>Magnoliopsida</taxon>
        <taxon>eudicotyledons</taxon>
        <taxon>Gunneridae</taxon>
        <taxon>Pentapetalae</taxon>
        <taxon>asterids</taxon>
        <taxon>Cornales</taxon>
        <taxon>Nyssaceae</taxon>
        <taxon>Davidia</taxon>
    </lineage>
</organism>
<dbReference type="AlphaFoldDB" id="A0A5B7BG42"/>
<reference evidence="2" key="1">
    <citation type="submission" date="2019-08" db="EMBL/GenBank/DDBJ databases">
        <title>Reference gene set and small RNA set construction with multiple tissues from Davidia involucrata Baill.</title>
        <authorList>
            <person name="Yang H."/>
            <person name="Zhou C."/>
            <person name="Li G."/>
            <person name="Wang J."/>
            <person name="Gao P."/>
            <person name="Wang M."/>
            <person name="Wang R."/>
            <person name="Zhao Y."/>
        </authorList>
    </citation>
    <scope>NUCLEOTIDE SEQUENCE</scope>
    <source>
        <tissue evidence="2">Mixed with DoveR01_LX</tissue>
    </source>
</reference>
<evidence type="ECO:0000259" key="1">
    <source>
        <dbReference type="Pfam" id="PF13966"/>
    </source>
</evidence>
<dbReference type="EMBL" id="GHES01036617">
    <property type="protein sequence ID" value="MPA67176.1"/>
    <property type="molecule type" value="Transcribed_RNA"/>
</dbReference>
<protein>
    <recommendedName>
        <fullName evidence="1">Reverse transcriptase zinc-binding domain-containing protein</fullName>
    </recommendedName>
</protein>
<gene>
    <name evidence="2" type="ORF">Din_036617</name>
</gene>